<dbReference type="InterPro" id="IPR003812">
    <property type="entry name" value="Fido"/>
</dbReference>
<reference evidence="2 3" key="1">
    <citation type="submission" date="2023-09" db="EMBL/GenBank/DDBJ databases">
        <authorList>
            <person name="Rey-Velasco X."/>
        </authorList>
    </citation>
    <scope>NUCLEOTIDE SEQUENCE [LARGE SCALE GENOMIC DNA]</scope>
    <source>
        <strain evidence="2 3">F394</strain>
    </source>
</reference>
<evidence type="ECO:0000259" key="1">
    <source>
        <dbReference type="PROSITE" id="PS51459"/>
    </source>
</evidence>
<proteinExistence type="predicted"/>
<sequence length="447" mass="50595">MKLPTPPPARADMYSAVFQRLEPGGAALAAFTREMEKGPAPGGKYRHWDSLRHVPSPKGLRAEDVWAARKMARMGLYRMVPLLDKRGEPFRYALVDPVLERLHRIDRDAAGRIALPERTATEGERDRYLMRSLREEAIASSQLEGASTTRRVAKEMLRTGRAPRTRSEQMILNNYRAMESVRERVDEPLTPDVVTDLHRVVTEGTLDGSGPFRQAGDGIAVYDDQDQLLHAPPPPDQIAERLERMCAFANEAETGVFLHPALKSILLHFWLAYDHPFVDGNGRTARALFYWSMLREGFWLAEFLSISTVIKRAPARYAKSFLYTETDDNDLTYFILAQLRVIELAVQELGEHLEQKSREVQEARALLRPTVDLNHRQLALLSHAIRRPDAAYTIASHRRSHDVAYATARADLLDLAARGLLDKRKQGRAFVFTVPADLADRLKSLDA</sequence>
<dbReference type="PANTHER" id="PTHR13504">
    <property type="entry name" value="FIDO DOMAIN-CONTAINING PROTEIN DDB_G0283145"/>
    <property type="match status" value="1"/>
</dbReference>
<organism evidence="2 3">
    <name type="scientific">Rubrivirga litoralis</name>
    <dbReference type="NCBI Taxonomy" id="3075598"/>
    <lineage>
        <taxon>Bacteria</taxon>
        <taxon>Pseudomonadati</taxon>
        <taxon>Rhodothermota</taxon>
        <taxon>Rhodothermia</taxon>
        <taxon>Rhodothermales</taxon>
        <taxon>Rubricoccaceae</taxon>
        <taxon>Rubrivirga</taxon>
    </lineage>
</organism>
<gene>
    <name evidence="2" type="ORF">RM540_05845</name>
</gene>
<protein>
    <submittedName>
        <fullName evidence="2">Fic family protein</fullName>
    </submittedName>
</protein>
<comment type="caution">
    <text evidence="2">The sequence shown here is derived from an EMBL/GenBank/DDBJ whole genome shotgun (WGS) entry which is preliminary data.</text>
</comment>
<dbReference type="InterPro" id="IPR040198">
    <property type="entry name" value="Fido_containing"/>
</dbReference>
<evidence type="ECO:0000313" key="3">
    <source>
        <dbReference type="Proteomes" id="UP001267426"/>
    </source>
</evidence>
<accession>A0ABU3BPR6</accession>
<name>A0ABU3BPR6_9BACT</name>
<dbReference type="EMBL" id="JAVRHT010000010">
    <property type="protein sequence ID" value="MDT0631268.1"/>
    <property type="molecule type" value="Genomic_DNA"/>
</dbReference>
<feature type="domain" description="Fido" evidence="1">
    <location>
        <begin position="189"/>
        <end position="337"/>
    </location>
</feature>
<keyword evidence="3" id="KW-1185">Reference proteome</keyword>
<evidence type="ECO:0000313" key="2">
    <source>
        <dbReference type="EMBL" id="MDT0631268.1"/>
    </source>
</evidence>
<dbReference type="Proteomes" id="UP001267426">
    <property type="component" value="Unassembled WGS sequence"/>
</dbReference>
<dbReference type="RefSeq" id="WP_311662611.1">
    <property type="nucleotide sequence ID" value="NZ_JAVRHT010000010.1"/>
</dbReference>
<dbReference type="PANTHER" id="PTHR13504:SF38">
    <property type="entry name" value="FIDO DOMAIN-CONTAINING PROTEIN"/>
    <property type="match status" value="1"/>
</dbReference>
<dbReference type="PROSITE" id="PS51459">
    <property type="entry name" value="FIDO"/>
    <property type="match status" value="1"/>
</dbReference>
<dbReference type="Pfam" id="PF02661">
    <property type="entry name" value="Fic"/>
    <property type="match status" value="1"/>
</dbReference>
<dbReference type="SUPFAM" id="SSF140931">
    <property type="entry name" value="Fic-like"/>
    <property type="match status" value="1"/>
</dbReference>
<dbReference type="InterPro" id="IPR036597">
    <property type="entry name" value="Fido-like_dom_sf"/>
</dbReference>
<dbReference type="Gene3D" id="1.10.3290.10">
    <property type="entry name" value="Fido-like domain"/>
    <property type="match status" value="1"/>
</dbReference>